<dbReference type="Proteomes" id="UP001642483">
    <property type="component" value="Unassembled WGS sequence"/>
</dbReference>
<dbReference type="InterPro" id="IPR011993">
    <property type="entry name" value="PH-like_dom_sf"/>
</dbReference>
<evidence type="ECO:0000259" key="5">
    <source>
        <dbReference type="PROSITE" id="PS50197"/>
    </source>
</evidence>
<dbReference type="SUPFAM" id="SSF50729">
    <property type="entry name" value="PH domain-like"/>
    <property type="match status" value="1"/>
</dbReference>
<dbReference type="PROSITE" id="PS50294">
    <property type="entry name" value="WD_REPEATS_REGION"/>
    <property type="match status" value="1"/>
</dbReference>
<dbReference type="InterPro" id="IPR000409">
    <property type="entry name" value="BEACH_dom"/>
</dbReference>
<feature type="region of interest" description="Disordered" evidence="4">
    <location>
        <begin position="2382"/>
        <end position="2413"/>
    </location>
</feature>
<dbReference type="InterPro" id="IPR036372">
    <property type="entry name" value="BEACH_dom_sf"/>
</dbReference>
<feature type="repeat" description="WD" evidence="3">
    <location>
        <begin position="3129"/>
        <end position="3163"/>
    </location>
</feature>
<evidence type="ECO:0000313" key="7">
    <source>
        <dbReference type="EMBL" id="CAK8696786.1"/>
    </source>
</evidence>
<dbReference type="InterPro" id="IPR015943">
    <property type="entry name" value="WD40/YVTN_repeat-like_dom_sf"/>
</dbReference>
<evidence type="ECO:0000256" key="2">
    <source>
        <dbReference type="ARBA" id="ARBA00022737"/>
    </source>
</evidence>
<dbReference type="PROSITE" id="PS51783">
    <property type="entry name" value="PH_BEACH"/>
    <property type="match status" value="1"/>
</dbReference>
<reference evidence="7 8" key="1">
    <citation type="submission" date="2024-02" db="EMBL/GenBank/DDBJ databases">
        <authorList>
            <person name="Daric V."/>
            <person name="Darras S."/>
        </authorList>
    </citation>
    <scope>NUCLEOTIDE SEQUENCE [LARGE SCALE GENOMIC DNA]</scope>
</reference>
<dbReference type="Gene3D" id="2.130.10.10">
    <property type="entry name" value="YVTN repeat-like/Quinoprotein amine dehydrogenase"/>
    <property type="match status" value="1"/>
</dbReference>
<comment type="caution">
    <text evidence="7">The sequence shown here is derived from an EMBL/GenBank/DDBJ whole genome shotgun (WGS) entry which is preliminary data.</text>
</comment>
<feature type="compositionally biased region" description="Polar residues" evidence="4">
    <location>
        <begin position="2462"/>
        <end position="2497"/>
    </location>
</feature>
<dbReference type="PANTHER" id="PTHR46108">
    <property type="entry name" value="BLUE CHEESE"/>
    <property type="match status" value="1"/>
</dbReference>
<dbReference type="PROSITE" id="PS50197">
    <property type="entry name" value="BEACH"/>
    <property type="match status" value="1"/>
</dbReference>
<protein>
    <submittedName>
        <fullName evidence="7">Uncharacterized protein</fullName>
    </submittedName>
</protein>
<feature type="domain" description="BEACH-type PH" evidence="6">
    <location>
        <begin position="2535"/>
        <end position="2666"/>
    </location>
</feature>
<dbReference type="SUPFAM" id="SSF50978">
    <property type="entry name" value="WD40 repeat-like"/>
    <property type="match status" value="1"/>
</dbReference>
<dbReference type="PANTHER" id="PTHR46108:SF4">
    <property type="entry name" value="BLUE CHEESE"/>
    <property type="match status" value="1"/>
</dbReference>
<dbReference type="InterPro" id="IPR051944">
    <property type="entry name" value="BEACH_domain_protein"/>
</dbReference>
<dbReference type="SMART" id="SM00320">
    <property type="entry name" value="WD40"/>
    <property type="match status" value="5"/>
</dbReference>
<gene>
    <name evidence="7" type="ORF">CVLEPA_LOCUS30105</name>
</gene>
<dbReference type="InterPro" id="IPR036322">
    <property type="entry name" value="WD40_repeat_dom_sf"/>
</dbReference>
<proteinExistence type="predicted"/>
<evidence type="ECO:0000256" key="1">
    <source>
        <dbReference type="ARBA" id="ARBA00022574"/>
    </source>
</evidence>
<dbReference type="InterPro" id="IPR001680">
    <property type="entry name" value="WD40_rpt"/>
</dbReference>
<sequence length="3415" mass="384347">MDFVRKLVRGSPAVVGSQGQTSHSLGLVTLRRQFRDLCFSRVPLTPAEQEEKLYTILPLFYKVFQNTPAQDMREKFGDVLQFSTQVSRLMVSEIRKRASNKSTEQASVDIAQFLMPHSSESSSPGWMLLNTLSLLAAGGQSIVDCMTTMHLPSTLVKCLYIFFDLPADENTLSIDKPLNTEEKLCSTDSNIETLVSRSNDVNFNSSTENKQDLLQKIFVQTLVRLGVYISPAEELSSKDDLALVFSAVTSWCSPHNKKWRSAASEVLITISRHGLSHNVVQYIRSKQCIKTCINNLWRASVSLEENPAVIVDVDLAEQLHCILRFISNTSEVTQLLLDDFRQYQGYIFVGEFILRLEGAATQSDVHYKALLSVIGAVEKLTTCGFNEIIPDPVIKSSFQNDFVTPIPLGKGESVRNIQAFHVLETLFTRSRTTHLARAVLDAVFAVYCRDPANYFILESLNTISSFSEKLSSKNSEILPQYFAIFEYISLTLGYIPRKELVSISLLLKTDSNLECGIACLKSLLKLMASNFKVYKDVFREVGVLEMLINCLHRYGAMLKAVDMSHDQSQYEAKNEVFDKCHHEFGALTMDILVEMIQGSFTNAGIFRELGGARCAFNTISYEQCRSSALSLVEALILQPAAESNDDDMGTLLGILSTLSRDKLQLKIDILLSLCKVVQKSKDSRAMFRNVGGFINLISIFVSMEGCLSNLPDLWSHMISDVRVLLKVTMQILAVTLQSPVNELYFETEIGYGSFISAVKGLGCFSQTVNFPTAPEMEQVDKPDCLMTSLADHSFPFQKRQDANSLENIIYIFKLIYMVACDSFKDEVQSKIEKLQHSTSKSSDLSDDSPVSLRYDICASYIQHPEMVKAILELLTCISCTSLQKKDVFTVQYYLLEEINFILNLERNEQIMSEVGMLSTLLIFFEDVLVDDSHPLNPSCQRLLERLARQAVSPQELRKMLRLGKPLHCKDLLMKNGVVSLSRVKTLVSIATPRNISVSNDVSSGYKPLPAFVEFDLSVQGSSHLFIPNIFPQPARSQSTVGAPVASDERVFPPAHGISISAWIYIESFCSLQLHPVRILTLERQVITTQQSFTCLYIHISPNHRKLVVSTNELDVLGFGTGSHDVEDSKAIAAFSIEHLCIEGQWHHLQITLQRSTVLKHSNITAVFNGSLLGVSKVRYIHNNPGGSSQQTLNSPFAVHAWVGTPSQFSIRSSLVWRLASLRVFDEVSSFAFNTASIQYNLGPEYTGNYQNVTLQDGSCGPLFTEEHLCFSLLPSSREVVSFATIKRSPRSFDQKQLSIKLGYDKDDQNAPLDFYANACVHAPGAARSIGAFAVGRKYKDAPRCFVPDSIGCVLQDVGGISVALELVAMASDVEGLYAAVKFLACVLKSDDRAMQEMEKGKGYQALGMHLKEKKNLLNTHILHLAFSLAGTIDQGQDSETIVYNSPAFEYLLSDLELWHNAPEEIHKSLFDHFYELLTDSSDIKASHELMCGFEMVQNCVNFIYSDTSLSLSTITSVLKVVQAIFNIDVHSSDLVCLGQFAVSLITPSTVSENEIVRSDAISNFSENPQYPLIFDSTDYKRIIHLRNLILQLFLKCIQQDSKQGTIFCEKIELHLGFDWILLFLQSHLHYSTVRTSLHLLFTALQCSYQLSIPSSSATMSTPASLPTTSLPSYSPALSLIDRFRSGEKFGGWLKGTDIMLDKKEESLLGFNVRTVNDFPGGRCHPTVCRDAVPVPGFLSLQHLMSYHANCNEVLELLIRFAVAQYQSKSDMDFNVDSIKVFLSKHQSLLDSKEKQLSSEVLQILCVMLRQNLHQNWKMADKSSWILTYPPIIIETFEQLYDNDTTQLFSVFMTSSLITALAVTLFPPDQIISCSMTDQSSLQPSMQDLLNQSGQHSDDKLSDHPSSKAVIQLIGKILWDSLTTNKNKANISVIDMLFEISVEKCSASCHKEYITDIILHFIEPYTLSNIEENVKSYHSATNITYLASRIVDKVWQNMFTDDCKKIFYFIAKLIALCQNKPSVHALTSLYRSLVRLMLHQLSRRHSSISEQMVVLDALHCLTTNRNVVFGAKFRDPMFLSCLCHCLFMISGDSGGQEFGIEAEQRLTTWHVPDIQKKSSTSSVTDEIPQEYMLGTPNTPQAKGQKLLTNASARLWSELVSSKKDILAEIFKISFHDLGSEQSNLDSARVQIREAAAKTWAVYITLEKKGAVGDPKDSPQQQKLMKRMSTVVLGGTRKQKKELPSKLGKNITIQDRHLWTLNHISVVQSLVRLQYDEHEQEQNHLTKYAKKEWEQMSAELTRERGVWGPANEENLTKWTLDSTEGPCRMRKRMMRDEMFYIRYPHRMQIQLESTLSKHKKPTSQDSWEFYRRINYLSPYFDGDNQRSEKCVDKEPEARQSTEEDISEKDSSASDTVEDEAVILNVCLNCQPNQTETSTKIHTLSGREAVACDICGLTFEHKNQEGQTNEDANSEINTNPEQSTTNNNEPQSKVPEQNGATLKHASDMVTSDSLSSIPDQTAQEKDKHDNQTILKLLETGEKIRHMFRSARVQGLDVHEGLLLFGQDHYYIIDGFTMLKSREIRDISSLPGEHEPIIPSASLPNQDSVKNDSSFSDRMCSKFSYDDIREVHKRRYLLQNIALEVFNKDGSNCLLVFPQGTRVKVYNKFLSFAKTLSDGGKDSISGQRSGLSVEQQGPALLSNFIGEKTVTSRWERGEINNFQYLMHLNTLAGRSYNDLMQYPVFPWIVADYTSEVLDLTNPATFRDLSKPMGAQTPSRLEQYKKRYRDWDELGGVDTPPYHYGTHYSSAMIVASYLVRMEPFTQHFLRLQGGHFDLADRMFHSIKDSWISASQKNMADVKELIPEFFYLPEFLLNTNRFDLGQKQNGVKLDDVVLPPWARGSPHEFIRAHREALECDYVSSHLHEWIDLIFGYKQKGETALEDYNVFHHLFYEGEVDIYSIKDPLKRNATIGFINNFGQIPKQLFKRPHPQKKLRSDQSASTGISPVDKAFYHHIELLSCNPSPIKELHGVVGHIIPHDRGVFATERGKMLIPPQNSRCISWGHKDLSVRVGYYESERAMQIFENLGCAEVVCATMATERLLITGDKSTVVRVWEIPTVKDRNKTMALVKTLYGHTKAVTSVGSCASYGIIVSGSEDGSCILWDLNHLVFVRQLQHSNDAPISHLCINEKTGNIITCSGTNFYLWSINGQLIAFASALSSNFRQQNITTVSSSCLNEWDADSVIATGHSDGYVRFWCLEHFQVPETDEVDDLRCYSNTGKKNPTMINHVMSENLSCDSVSLSSIGEVTELPWNDVSKVEVVEKNVQPGAAASKSHEVSSNEKDASSKLTVEQKSSNSSHIGFKWKQQLVLKGKVEVPLYKDKCGNLTQSSVTYIAMSKDHEKIFIGDEHGRVYVWTCS</sequence>
<feature type="domain" description="BEACH" evidence="5">
    <location>
        <begin position="2695"/>
        <end position="2989"/>
    </location>
</feature>
<dbReference type="CDD" id="cd01201">
    <property type="entry name" value="PH_BEACH"/>
    <property type="match status" value="1"/>
</dbReference>
<feature type="compositionally biased region" description="Basic and acidic residues" evidence="4">
    <location>
        <begin position="3330"/>
        <end position="3342"/>
    </location>
</feature>
<dbReference type="InterPro" id="IPR056252">
    <property type="entry name" value="Alfy-like_Arm-like"/>
</dbReference>
<dbReference type="SMART" id="SM01026">
    <property type="entry name" value="Beach"/>
    <property type="match status" value="1"/>
</dbReference>
<dbReference type="Pfam" id="PF14844">
    <property type="entry name" value="PH_BEACH"/>
    <property type="match status" value="1"/>
</dbReference>
<dbReference type="Gene3D" id="1.10.1540.10">
    <property type="entry name" value="BEACH domain"/>
    <property type="match status" value="1"/>
</dbReference>
<feature type="compositionally biased region" description="Polar residues" evidence="4">
    <location>
        <begin position="2505"/>
        <end position="2518"/>
    </location>
</feature>
<dbReference type="Pfam" id="PF23295">
    <property type="entry name" value="Arm_4"/>
    <property type="match status" value="1"/>
</dbReference>
<dbReference type="Gene3D" id="2.30.29.30">
    <property type="entry name" value="Pleckstrin-homology domain (PH domain)/Phosphotyrosine-binding domain (PTB)"/>
    <property type="match status" value="1"/>
</dbReference>
<keyword evidence="1 3" id="KW-0853">WD repeat</keyword>
<evidence type="ECO:0000259" key="6">
    <source>
        <dbReference type="PROSITE" id="PS51783"/>
    </source>
</evidence>
<dbReference type="SUPFAM" id="SSF81837">
    <property type="entry name" value="BEACH domain"/>
    <property type="match status" value="1"/>
</dbReference>
<dbReference type="EMBL" id="CAWYQH010000163">
    <property type="protein sequence ID" value="CAK8696786.1"/>
    <property type="molecule type" value="Genomic_DNA"/>
</dbReference>
<keyword evidence="2" id="KW-0677">Repeat</keyword>
<feature type="region of interest" description="Disordered" evidence="4">
    <location>
        <begin position="2460"/>
        <end position="2528"/>
    </location>
</feature>
<accession>A0ABP0GYH2</accession>
<dbReference type="PROSITE" id="PS00678">
    <property type="entry name" value="WD_REPEATS_1"/>
    <property type="match status" value="1"/>
</dbReference>
<keyword evidence="8" id="KW-1185">Reference proteome</keyword>
<feature type="region of interest" description="Disordered" evidence="4">
    <location>
        <begin position="3324"/>
        <end position="3349"/>
    </location>
</feature>
<dbReference type="Pfam" id="PF02138">
    <property type="entry name" value="Beach"/>
    <property type="match status" value="1"/>
</dbReference>
<evidence type="ECO:0000256" key="3">
    <source>
        <dbReference type="PROSITE-ProRule" id="PRU00221"/>
    </source>
</evidence>
<evidence type="ECO:0000313" key="8">
    <source>
        <dbReference type="Proteomes" id="UP001642483"/>
    </source>
</evidence>
<dbReference type="InterPro" id="IPR019775">
    <property type="entry name" value="WD40_repeat_CS"/>
</dbReference>
<dbReference type="InterPro" id="IPR023362">
    <property type="entry name" value="PH-BEACH_dom"/>
</dbReference>
<dbReference type="PROSITE" id="PS50082">
    <property type="entry name" value="WD_REPEATS_2"/>
    <property type="match status" value="1"/>
</dbReference>
<dbReference type="CDD" id="cd06071">
    <property type="entry name" value="Beach"/>
    <property type="match status" value="1"/>
</dbReference>
<dbReference type="Pfam" id="PF00400">
    <property type="entry name" value="WD40"/>
    <property type="match status" value="1"/>
</dbReference>
<evidence type="ECO:0000256" key="4">
    <source>
        <dbReference type="SAM" id="MobiDB-lite"/>
    </source>
</evidence>
<organism evidence="7 8">
    <name type="scientific">Clavelina lepadiformis</name>
    <name type="common">Light-bulb sea squirt</name>
    <name type="synonym">Ascidia lepadiformis</name>
    <dbReference type="NCBI Taxonomy" id="159417"/>
    <lineage>
        <taxon>Eukaryota</taxon>
        <taxon>Metazoa</taxon>
        <taxon>Chordata</taxon>
        <taxon>Tunicata</taxon>
        <taxon>Ascidiacea</taxon>
        <taxon>Aplousobranchia</taxon>
        <taxon>Clavelinidae</taxon>
        <taxon>Clavelina</taxon>
    </lineage>
</organism>
<feature type="compositionally biased region" description="Basic and acidic residues" evidence="4">
    <location>
        <begin position="2382"/>
        <end position="2409"/>
    </location>
</feature>
<name>A0ABP0GYH2_CLALP</name>